<gene>
    <name evidence="1" type="ORF">MRB53_007278</name>
</gene>
<proteinExistence type="predicted"/>
<accession>A0ACC2MJE2</accession>
<evidence type="ECO:0000313" key="2">
    <source>
        <dbReference type="Proteomes" id="UP001234297"/>
    </source>
</evidence>
<keyword evidence="2" id="KW-1185">Reference proteome</keyword>
<sequence>MVGILFSAIAGVAPRHIILHVLIATRHSSKQGVDGMNIDLDDGSDLDNSNDCITIALFKQYLGTILGASKEGDGGDDIQETDTLRALHIKLQQQQQLT</sequence>
<dbReference type="Proteomes" id="UP001234297">
    <property type="component" value="Chromosome 2"/>
</dbReference>
<reference evidence="1 2" key="1">
    <citation type="journal article" date="2022" name="Hortic Res">
        <title>A haplotype resolved chromosomal level avocado genome allows analysis of novel avocado genes.</title>
        <authorList>
            <person name="Nath O."/>
            <person name="Fletcher S.J."/>
            <person name="Hayward A."/>
            <person name="Shaw L.M."/>
            <person name="Masouleh A.K."/>
            <person name="Furtado A."/>
            <person name="Henry R.J."/>
            <person name="Mitter N."/>
        </authorList>
    </citation>
    <scope>NUCLEOTIDE SEQUENCE [LARGE SCALE GENOMIC DNA]</scope>
    <source>
        <strain evidence="2">cv. Hass</strain>
    </source>
</reference>
<name>A0ACC2MJE2_PERAE</name>
<evidence type="ECO:0000313" key="1">
    <source>
        <dbReference type="EMBL" id="KAJ8645530.1"/>
    </source>
</evidence>
<organism evidence="1 2">
    <name type="scientific">Persea americana</name>
    <name type="common">Avocado</name>
    <dbReference type="NCBI Taxonomy" id="3435"/>
    <lineage>
        <taxon>Eukaryota</taxon>
        <taxon>Viridiplantae</taxon>
        <taxon>Streptophyta</taxon>
        <taxon>Embryophyta</taxon>
        <taxon>Tracheophyta</taxon>
        <taxon>Spermatophyta</taxon>
        <taxon>Magnoliopsida</taxon>
        <taxon>Magnoliidae</taxon>
        <taxon>Laurales</taxon>
        <taxon>Lauraceae</taxon>
        <taxon>Persea</taxon>
    </lineage>
</organism>
<comment type="caution">
    <text evidence="1">The sequence shown here is derived from an EMBL/GenBank/DDBJ whole genome shotgun (WGS) entry which is preliminary data.</text>
</comment>
<protein>
    <submittedName>
        <fullName evidence="1">Uncharacterized protein</fullName>
    </submittedName>
</protein>
<dbReference type="EMBL" id="CM056810">
    <property type="protein sequence ID" value="KAJ8645530.1"/>
    <property type="molecule type" value="Genomic_DNA"/>
</dbReference>